<evidence type="ECO:0000256" key="3">
    <source>
        <dbReference type="ARBA" id="ARBA00018672"/>
    </source>
</evidence>
<evidence type="ECO:0000256" key="7">
    <source>
        <dbReference type="ARBA" id="ARBA00024867"/>
    </source>
</evidence>
<evidence type="ECO:0000256" key="2">
    <source>
        <dbReference type="ARBA" id="ARBA00012438"/>
    </source>
</evidence>
<dbReference type="Gene3D" id="3.30.565.10">
    <property type="entry name" value="Histidine kinase-like ATPase, C-terminal domain"/>
    <property type="match status" value="1"/>
</dbReference>
<dbReference type="InterPro" id="IPR036890">
    <property type="entry name" value="HATPase_C_sf"/>
</dbReference>
<comment type="function">
    <text evidence="7">May play the central regulatory role in sporulation. It may be an element of the effector pathway responsible for the activation of sporulation genes in response to nutritional stress. Spo0A may act in concert with spo0H (a sigma factor) to control the expression of some genes that are critical to the sporulation process.</text>
</comment>
<keyword evidence="9" id="KW-0812">Transmembrane</keyword>
<dbReference type="CDD" id="cd00082">
    <property type="entry name" value="HisKA"/>
    <property type="match status" value="1"/>
</dbReference>
<keyword evidence="9" id="KW-1133">Transmembrane helix</keyword>
<dbReference type="CDD" id="cd17546">
    <property type="entry name" value="REC_hyHK_CKI1_RcsC-like"/>
    <property type="match status" value="1"/>
</dbReference>
<accession>A0A395X7B4</accession>
<evidence type="ECO:0000256" key="1">
    <source>
        <dbReference type="ARBA" id="ARBA00000085"/>
    </source>
</evidence>
<keyword evidence="4 8" id="KW-0597">Phosphoprotein</keyword>
<dbReference type="InterPro" id="IPR011006">
    <property type="entry name" value="CheY-like_superfamily"/>
</dbReference>
<dbReference type="InterPro" id="IPR005467">
    <property type="entry name" value="His_kinase_dom"/>
</dbReference>
<dbReference type="SUPFAM" id="SSF52172">
    <property type="entry name" value="CheY-like"/>
    <property type="match status" value="1"/>
</dbReference>
<dbReference type="PRINTS" id="PR00344">
    <property type="entry name" value="BCTRLSENSOR"/>
</dbReference>
<evidence type="ECO:0000259" key="10">
    <source>
        <dbReference type="PROSITE" id="PS50109"/>
    </source>
</evidence>
<dbReference type="SMART" id="SM00448">
    <property type="entry name" value="REC"/>
    <property type="match status" value="1"/>
</dbReference>
<evidence type="ECO:0000256" key="5">
    <source>
        <dbReference type="ARBA" id="ARBA00022777"/>
    </source>
</evidence>
<keyword evidence="9" id="KW-0472">Membrane</keyword>
<keyword evidence="6" id="KW-0902">Two-component regulatory system</keyword>
<protein>
    <recommendedName>
        <fullName evidence="3">Stage 0 sporulation protein A homolog</fullName>
        <ecNumber evidence="2">2.7.13.3</ecNumber>
    </recommendedName>
</protein>
<dbReference type="SMART" id="SM00387">
    <property type="entry name" value="HATPase_c"/>
    <property type="match status" value="1"/>
</dbReference>
<dbReference type="Pfam" id="PF00072">
    <property type="entry name" value="Response_reg"/>
    <property type="match status" value="1"/>
</dbReference>
<dbReference type="EC" id="2.7.13.3" evidence="2"/>
<gene>
    <name evidence="12" type="ORF">DWW07_08625</name>
</gene>
<feature type="transmembrane region" description="Helical" evidence="9">
    <location>
        <begin position="28"/>
        <end position="46"/>
    </location>
</feature>
<dbReference type="GO" id="GO:0000155">
    <property type="term" value="F:phosphorelay sensor kinase activity"/>
    <property type="evidence" value="ECO:0007669"/>
    <property type="project" value="InterPro"/>
</dbReference>
<reference evidence="12 13" key="1">
    <citation type="submission" date="2018-08" db="EMBL/GenBank/DDBJ databases">
        <title>A genome reference for cultivated species of the human gut microbiota.</title>
        <authorList>
            <person name="Zou Y."/>
            <person name="Xue W."/>
            <person name="Luo G."/>
        </authorList>
    </citation>
    <scope>NUCLEOTIDE SEQUENCE [LARGE SCALE GENOMIC DNA]</scope>
    <source>
        <strain evidence="12 13">AF14-23</strain>
    </source>
</reference>
<feature type="domain" description="Histidine kinase" evidence="10">
    <location>
        <begin position="366"/>
        <end position="589"/>
    </location>
</feature>
<feature type="transmembrane region" description="Helical" evidence="9">
    <location>
        <begin position="180"/>
        <end position="198"/>
    </location>
</feature>
<dbReference type="PROSITE" id="PS50109">
    <property type="entry name" value="HIS_KIN"/>
    <property type="match status" value="1"/>
</dbReference>
<evidence type="ECO:0000259" key="11">
    <source>
        <dbReference type="PROSITE" id="PS50110"/>
    </source>
</evidence>
<dbReference type="SUPFAM" id="SSF55874">
    <property type="entry name" value="ATPase domain of HSP90 chaperone/DNA topoisomerase II/histidine kinase"/>
    <property type="match status" value="1"/>
</dbReference>
<evidence type="ECO:0000313" key="13">
    <source>
        <dbReference type="Proteomes" id="UP000265828"/>
    </source>
</evidence>
<dbReference type="Gene3D" id="3.40.50.2300">
    <property type="match status" value="1"/>
</dbReference>
<proteinExistence type="predicted"/>
<keyword evidence="5" id="KW-0808">Transferase</keyword>
<keyword evidence="5" id="KW-0418">Kinase</keyword>
<dbReference type="InterPro" id="IPR003594">
    <property type="entry name" value="HATPase_dom"/>
</dbReference>
<dbReference type="EMBL" id="QRZI01000005">
    <property type="protein sequence ID" value="RGV64262.1"/>
    <property type="molecule type" value="Genomic_DNA"/>
</dbReference>
<dbReference type="AlphaFoldDB" id="A0A395X7B4"/>
<sequence>MGKDSRSNILWRMGKVNDKTGRSSKLRLLLLFLMPGIIILTVVFEIQTNIEKNRANTDASVIINFMKEECVRYEKIYAQDDMEDQFSIEDILTGYKVERAGIIVLTDGERIISSNDLTMRGKTVAENPYIQAFNSYQESKKLVRISKDGKVYYGKYAKCGQYSIYVFLPESEIFIERGMVMAYVAVFYLAAWFVLICVHRKLEKRRIVNLEYQHNIIDAISRIYVTNYVVDLKQDKFEIIRAPEQISQIAHHFKGARQITDAITQYCIGKDYQEGMREATNLDTLQERLRNKEYLNYTFQDTVGAWHMLTALPKRVMANGEIETVIFVVQNIDEQKRRELEYQNQILETAEEARRANAAKTEFLRRMSHDIRTPINGVMGMLNIGDHFPEDMEKQKECREKIRDVAMFLFELVNDVLDMSKMESGEIELEHVSFDLRDILKEVSSLIEVQAVERGIAFNYRPEEGKHWNLIGSPLHLRQILLNIAGNSVKYNRENGSLNLFCREVSDSNGYAMFEFGCADTGKGMSEKFQQHMFEPFSQEENGARTNLGGTGLGLSIVKKLVEKMQGEIDVVSEVEKGTTFTIHIPFKIDAEEKERKPEKEEQEQSIAGVRILLVEDNELNMEIAEFLLENENAVITKAWNGKEAADIFQKEPEGSFDVILMDIMMPVMDGLTAARTIRAMYRRDAKTIPIIAMTANAFDEDRKRSREAGMNGHLAKPLNIQDIIGTIAECIQCTSS</sequence>
<evidence type="ECO:0000256" key="6">
    <source>
        <dbReference type="ARBA" id="ARBA00023012"/>
    </source>
</evidence>
<organism evidence="12 13">
    <name type="scientific">Blautia obeum</name>
    <dbReference type="NCBI Taxonomy" id="40520"/>
    <lineage>
        <taxon>Bacteria</taxon>
        <taxon>Bacillati</taxon>
        <taxon>Bacillota</taxon>
        <taxon>Clostridia</taxon>
        <taxon>Lachnospirales</taxon>
        <taxon>Lachnospiraceae</taxon>
        <taxon>Blautia</taxon>
    </lineage>
</organism>
<evidence type="ECO:0000313" key="12">
    <source>
        <dbReference type="EMBL" id="RGV64262.1"/>
    </source>
</evidence>
<dbReference type="CDD" id="cd16922">
    <property type="entry name" value="HATPase_EvgS-ArcB-TorS-like"/>
    <property type="match status" value="1"/>
</dbReference>
<dbReference type="PANTHER" id="PTHR45339:SF1">
    <property type="entry name" value="HYBRID SIGNAL TRANSDUCTION HISTIDINE KINASE J"/>
    <property type="match status" value="1"/>
</dbReference>
<dbReference type="PANTHER" id="PTHR45339">
    <property type="entry name" value="HYBRID SIGNAL TRANSDUCTION HISTIDINE KINASE J"/>
    <property type="match status" value="1"/>
</dbReference>
<comment type="caution">
    <text evidence="12">The sequence shown here is derived from an EMBL/GenBank/DDBJ whole genome shotgun (WGS) entry which is preliminary data.</text>
</comment>
<dbReference type="InterPro" id="IPR004358">
    <property type="entry name" value="Sig_transdc_His_kin-like_C"/>
</dbReference>
<comment type="catalytic activity">
    <reaction evidence="1">
        <text>ATP + protein L-histidine = ADP + protein N-phospho-L-histidine.</text>
        <dbReference type="EC" id="2.7.13.3"/>
    </reaction>
</comment>
<dbReference type="SMART" id="SM00388">
    <property type="entry name" value="HisKA"/>
    <property type="match status" value="1"/>
</dbReference>
<name>A0A395X7B4_9FIRM</name>
<evidence type="ECO:0000256" key="9">
    <source>
        <dbReference type="SAM" id="Phobius"/>
    </source>
</evidence>
<dbReference type="Pfam" id="PF02518">
    <property type="entry name" value="HATPase_c"/>
    <property type="match status" value="1"/>
</dbReference>
<dbReference type="InterPro" id="IPR036097">
    <property type="entry name" value="HisK_dim/P_sf"/>
</dbReference>
<feature type="domain" description="Response regulatory" evidence="11">
    <location>
        <begin position="611"/>
        <end position="732"/>
    </location>
</feature>
<dbReference type="Proteomes" id="UP000265828">
    <property type="component" value="Unassembled WGS sequence"/>
</dbReference>
<dbReference type="PROSITE" id="PS50110">
    <property type="entry name" value="RESPONSE_REGULATORY"/>
    <property type="match status" value="1"/>
</dbReference>
<feature type="modified residue" description="4-aspartylphosphate" evidence="8">
    <location>
        <position position="663"/>
    </location>
</feature>
<dbReference type="Pfam" id="PF00512">
    <property type="entry name" value="HisKA"/>
    <property type="match status" value="1"/>
</dbReference>
<dbReference type="InterPro" id="IPR001789">
    <property type="entry name" value="Sig_transdc_resp-reg_receiver"/>
</dbReference>
<dbReference type="InterPro" id="IPR003661">
    <property type="entry name" value="HisK_dim/P_dom"/>
</dbReference>
<evidence type="ECO:0000256" key="8">
    <source>
        <dbReference type="PROSITE-ProRule" id="PRU00169"/>
    </source>
</evidence>
<dbReference type="Gene3D" id="1.10.287.130">
    <property type="match status" value="1"/>
</dbReference>
<dbReference type="SUPFAM" id="SSF47384">
    <property type="entry name" value="Homodimeric domain of signal transducing histidine kinase"/>
    <property type="match status" value="1"/>
</dbReference>
<evidence type="ECO:0000256" key="4">
    <source>
        <dbReference type="ARBA" id="ARBA00022553"/>
    </source>
</evidence>